<dbReference type="STRING" id="69279.BG36_21865"/>
<dbReference type="CDD" id="cd03035">
    <property type="entry name" value="ArsC_Yffb"/>
    <property type="match status" value="1"/>
</dbReference>
<comment type="caution">
    <text evidence="3">The sequence shown here is derived from an EMBL/GenBank/DDBJ whole genome shotgun (WGS) entry which is preliminary data.</text>
</comment>
<accession>A0A011USR4</accession>
<dbReference type="Gene3D" id="3.40.30.10">
    <property type="entry name" value="Glutaredoxin"/>
    <property type="match status" value="1"/>
</dbReference>
<dbReference type="InterPro" id="IPR006660">
    <property type="entry name" value="Arsenate_reductase-like"/>
</dbReference>
<dbReference type="PROSITE" id="PS51353">
    <property type="entry name" value="ARSC"/>
    <property type="match status" value="1"/>
</dbReference>
<reference evidence="3 5" key="1">
    <citation type="submission" date="2014-02" db="EMBL/GenBank/DDBJ databases">
        <title>Aquamicrobium defluvii Genome sequencing.</title>
        <authorList>
            <person name="Wang X."/>
        </authorList>
    </citation>
    <scope>NUCLEOTIDE SEQUENCE [LARGE SCALE GENOMIC DNA]</scope>
    <source>
        <strain evidence="3 5">W13Z1</strain>
    </source>
</reference>
<dbReference type="InterPro" id="IPR036249">
    <property type="entry name" value="Thioredoxin-like_sf"/>
</dbReference>
<dbReference type="EMBL" id="JENY01000007">
    <property type="protein sequence ID" value="EXL09301.1"/>
    <property type="molecule type" value="Genomic_DNA"/>
</dbReference>
<gene>
    <name evidence="3" type="ORF">BG36_21865</name>
    <name evidence="4" type="ORF">DES43_10631</name>
</gene>
<keyword evidence="6" id="KW-1185">Reference proteome</keyword>
<dbReference type="PANTHER" id="PTHR30041">
    <property type="entry name" value="ARSENATE REDUCTASE"/>
    <property type="match status" value="1"/>
</dbReference>
<dbReference type="InterPro" id="IPR006504">
    <property type="entry name" value="Tscrpt_reg_Spx/MgsR"/>
</dbReference>
<proteinExistence type="inferred from homology"/>
<evidence type="ECO:0000313" key="4">
    <source>
        <dbReference type="EMBL" id="TDR36135.1"/>
    </source>
</evidence>
<dbReference type="PATRIC" id="fig|69279.3.peg.1289"/>
<dbReference type="SUPFAM" id="SSF52833">
    <property type="entry name" value="Thioredoxin-like"/>
    <property type="match status" value="1"/>
</dbReference>
<name>A0A011USR4_9HYPH</name>
<dbReference type="NCBIfam" id="TIGR01617">
    <property type="entry name" value="arsC_related"/>
    <property type="match status" value="1"/>
</dbReference>
<dbReference type="RefSeq" id="WP_035024698.1">
    <property type="nucleotide sequence ID" value="NZ_KK073881.1"/>
</dbReference>
<dbReference type="HOGENOM" id="CLU_116644_2_1_5"/>
<comment type="similarity">
    <text evidence="1 2">Belongs to the ArsC family.</text>
</comment>
<reference evidence="4 6" key="2">
    <citation type="submission" date="2019-03" db="EMBL/GenBank/DDBJ databases">
        <title>Genomic Encyclopedia of Type Strains, Phase IV (KMG-IV): sequencing the most valuable type-strain genomes for metagenomic binning, comparative biology and taxonomic classification.</title>
        <authorList>
            <person name="Goeker M."/>
        </authorList>
    </citation>
    <scope>NUCLEOTIDE SEQUENCE [LARGE SCALE GENOMIC DNA]</scope>
    <source>
        <strain evidence="4 6">DSM 11603</strain>
    </source>
</reference>
<dbReference type="NCBIfam" id="NF008107">
    <property type="entry name" value="PRK10853.1"/>
    <property type="match status" value="1"/>
</dbReference>
<organism evidence="3 5">
    <name type="scientific">Aquamicrobium defluvii</name>
    <dbReference type="NCBI Taxonomy" id="69279"/>
    <lineage>
        <taxon>Bacteria</taxon>
        <taxon>Pseudomonadati</taxon>
        <taxon>Pseudomonadota</taxon>
        <taxon>Alphaproteobacteria</taxon>
        <taxon>Hyphomicrobiales</taxon>
        <taxon>Phyllobacteriaceae</taxon>
        <taxon>Aquamicrobium</taxon>
    </lineage>
</organism>
<dbReference type="Proteomes" id="UP000019849">
    <property type="component" value="Unassembled WGS sequence"/>
</dbReference>
<dbReference type="EMBL" id="SNZF01000006">
    <property type="protein sequence ID" value="TDR36135.1"/>
    <property type="molecule type" value="Genomic_DNA"/>
</dbReference>
<dbReference type="eggNOG" id="COG1393">
    <property type="taxonomic scope" value="Bacteria"/>
</dbReference>
<dbReference type="Proteomes" id="UP000294958">
    <property type="component" value="Unassembled WGS sequence"/>
</dbReference>
<dbReference type="PANTHER" id="PTHR30041:SF8">
    <property type="entry name" value="PROTEIN YFFB"/>
    <property type="match status" value="1"/>
</dbReference>
<evidence type="ECO:0000256" key="2">
    <source>
        <dbReference type="PROSITE-ProRule" id="PRU01282"/>
    </source>
</evidence>
<evidence type="ECO:0000313" key="3">
    <source>
        <dbReference type="EMBL" id="EXL09301.1"/>
    </source>
</evidence>
<dbReference type="AlphaFoldDB" id="A0A011USR4"/>
<dbReference type="Pfam" id="PF03960">
    <property type="entry name" value="ArsC"/>
    <property type="match status" value="1"/>
</dbReference>
<sequence>MTITMYGIPNCDTIRKARNWLEGHGIAYGFHDFRADGLDRGTLEGWIGKVGWPVLLNKASTTFRSLSEAEKQDLGEDKVKELLLAHPTMIKRPVLDMGGKVLVGFKPDIYAAEVAKA</sequence>
<evidence type="ECO:0000256" key="1">
    <source>
        <dbReference type="ARBA" id="ARBA00007198"/>
    </source>
</evidence>
<protein>
    <submittedName>
        <fullName evidence="3">ArsC family transcriptional regulator</fullName>
    </submittedName>
    <submittedName>
        <fullName evidence="4">Spx/MgsR family transcriptional regulator</fullName>
    </submittedName>
</protein>
<evidence type="ECO:0000313" key="5">
    <source>
        <dbReference type="Proteomes" id="UP000019849"/>
    </source>
</evidence>
<evidence type="ECO:0000313" key="6">
    <source>
        <dbReference type="Proteomes" id="UP000294958"/>
    </source>
</evidence>
<dbReference type="OrthoDB" id="9803749at2"/>